<evidence type="ECO:0000313" key="2">
    <source>
        <dbReference type="Proteomes" id="UP000444318"/>
    </source>
</evidence>
<sequence>MRINQKYVLPLAALLGATTIGVASLLAYKARAEQDQVDFITNFYKGYLSTPARRTPPAGSFYSAELEALLATNHELCGKLARNDEICGYDADGDVLLDAQETAPGLDFNKAGFKAVHAGKARVDASFNVFPVQGKNYQRQIRFVLKLEDAGWRVDNMLFGTNGAYTDANAMRMDIQHENETLLARAQANSVATVRASSLP</sequence>
<dbReference type="EMBL" id="WHUF01000007">
    <property type="protein sequence ID" value="MQA22840.1"/>
    <property type="molecule type" value="Genomic_DNA"/>
</dbReference>
<dbReference type="Proteomes" id="UP000444318">
    <property type="component" value="Unassembled WGS sequence"/>
</dbReference>
<gene>
    <name evidence="1" type="ORF">GEV01_25300</name>
</gene>
<comment type="caution">
    <text evidence="1">The sequence shown here is derived from an EMBL/GenBank/DDBJ whole genome shotgun (WGS) entry which is preliminary data.</text>
</comment>
<name>A0A843SLB3_9BURK</name>
<keyword evidence="2" id="KW-1185">Reference proteome</keyword>
<reference evidence="1 2" key="1">
    <citation type="submission" date="2019-10" db="EMBL/GenBank/DDBJ databases">
        <title>Two novel species isolated from a subtropical stream in China.</title>
        <authorList>
            <person name="Lu H."/>
        </authorList>
    </citation>
    <scope>NUCLEOTIDE SEQUENCE [LARGE SCALE GENOMIC DNA]</scope>
    <source>
        <strain evidence="1 2">FT103W</strain>
    </source>
</reference>
<protein>
    <recommendedName>
        <fullName evidence="3">DUF3828 domain-containing protein</fullName>
    </recommendedName>
</protein>
<dbReference type="AlphaFoldDB" id="A0A843SLB3"/>
<organism evidence="1 2">
    <name type="scientific">Rugamonas rivuli</name>
    <dbReference type="NCBI Taxonomy" id="2743358"/>
    <lineage>
        <taxon>Bacteria</taxon>
        <taxon>Pseudomonadati</taxon>
        <taxon>Pseudomonadota</taxon>
        <taxon>Betaproteobacteria</taxon>
        <taxon>Burkholderiales</taxon>
        <taxon>Oxalobacteraceae</taxon>
        <taxon>Telluria group</taxon>
        <taxon>Rugamonas</taxon>
    </lineage>
</organism>
<proteinExistence type="predicted"/>
<accession>A0A843SLB3</accession>
<evidence type="ECO:0000313" key="1">
    <source>
        <dbReference type="EMBL" id="MQA22840.1"/>
    </source>
</evidence>
<evidence type="ECO:0008006" key="3">
    <source>
        <dbReference type="Google" id="ProtNLM"/>
    </source>
</evidence>
<dbReference type="RefSeq" id="WP_152808296.1">
    <property type="nucleotide sequence ID" value="NZ_WHUF01000007.1"/>
</dbReference>